<protein>
    <submittedName>
        <fullName evidence="1">Uncharacterized protein</fullName>
    </submittedName>
</protein>
<name>A0A843VCW6_COLES</name>
<sequence>RLCLALTGRLEVGARLESRGSGWCVLLLAASGGGLVTVTPRPPWALGPVLWVAAGRLSRRGSDRAGVWFCFILRQGVCRLLECDIPYVAFWFDGLRQGWYCDRGYVAFLKATHPLSPSGSQCDTRCVAFSGSRLKARAPELFSISRVFPFPLSPSRPLGVPAVLGVPPPC</sequence>
<dbReference type="AlphaFoldDB" id="A0A843VCW6"/>
<reference evidence="1" key="1">
    <citation type="submission" date="2017-07" db="EMBL/GenBank/DDBJ databases">
        <title>Taro Niue Genome Assembly and Annotation.</title>
        <authorList>
            <person name="Atibalentja N."/>
            <person name="Keating K."/>
            <person name="Fields C.J."/>
        </authorList>
    </citation>
    <scope>NUCLEOTIDE SEQUENCE</scope>
    <source>
        <strain evidence="1">Niue_2</strain>
        <tissue evidence="1">Leaf</tissue>
    </source>
</reference>
<organism evidence="1 2">
    <name type="scientific">Colocasia esculenta</name>
    <name type="common">Wild taro</name>
    <name type="synonym">Arum esculentum</name>
    <dbReference type="NCBI Taxonomy" id="4460"/>
    <lineage>
        <taxon>Eukaryota</taxon>
        <taxon>Viridiplantae</taxon>
        <taxon>Streptophyta</taxon>
        <taxon>Embryophyta</taxon>
        <taxon>Tracheophyta</taxon>
        <taxon>Spermatophyta</taxon>
        <taxon>Magnoliopsida</taxon>
        <taxon>Liliopsida</taxon>
        <taxon>Araceae</taxon>
        <taxon>Aroideae</taxon>
        <taxon>Colocasieae</taxon>
        <taxon>Colocasia</taxon>
    </lineage>
</organism>
<keyword evidence="2" id="KW-1185">Reference proteome</keyword>
<feature type="non-terminal residue" evidence="1">
    <location>
        <position position="1"/>
    </location>
</feature>
<evidence type="ECO:0000313" key="2">
    <source>
        <dbReference type="Proteomes" id="UP000652761"/>
    </source>
</evidence>
<accession>A0A843VCW6</accession>
<dbReference type="EMBL" id="NMUH01001510">
    <property type="protein sequence ID" value="MQL93036.1"/>
    <property type="molecule type" value="Genomic_DNA"/>
</dbReference>
<proteinExistence type="predicted"/>
<evidence type="ECO:0000313" key="1">
    <source>
        <dbReference type="EMBL" id="MQL93036.1"/>
    </source>
</evidence>
<comment type="caution">
    <text evidence="1">The sequence shown here is derived from an EMBL/GenBank/DDBJ whole genome shotgun (WGS) entry which is preliminary data.</text>
</comment>
<gene>
    <name evidence="1" type="ORF">Taro_025674</name>
</gene>
<dbReference type="Proteomes" id="UP000652761">
    <property type="component" value="Unassembled WGS sequence"/>
</dbReference>